<protein>
    <submittedName>
        <fullName evidence="1">Uncharacterized protein</fullName>
    </submittedName>
</protein>
<reference evidence="1" key="1">
    <citation type="submission" date="2020-01" db="EMBL/GenBank/DDBJ databases">
        <authorList>
            <person name="Rat A."/>
        </authorList>
    </citation>
    <scope>NUCLEOTIDE SEQUENCE</scope>
    <source>
        <strain evidence="1">LMG 31231</strain>
    </source>
</reference>
<accession>A0A9X9X3U1</accession>
<evidence type="ECO:0000313" key="1">
    <source>
        <dbReference type="EMBL" id="MBR0674070.1"/>
    </source>
</evidence>
<reference evidence="1" key="2">
    <citation type="journal article" date="2021" name="Syst. Appl. Microbiol.">
        <title>Roseomonas hellenica sp. nov., isolated from roots of wild-growing Alkanna tinctoria.</title>
        <authorList>
            <person name="Rat A."/>
            <person name="Naranjo H.D."/>
            <person name="Lebbe L."/>
            <person name="Cnockaert M."/>
            <person name="Krigas N."/>
            <person name="Grigoriadou K."/>
            <person name="Maloupa E."/>
            <person name="Willems A."/>
        </authorList>
    </citation>
    <scope>NUCLEOTIDE SEQUENCE</scope>
    <source>
        <strain evidence="1">LMG 31231</strain>
    </source>
</reference>
<organism evidence="1 2">
    <name type="scientific">Neoroseomonas soli</name>
    <dbReference type="NCBI Taxonomy" id="1081025"/>
    <lineage>
        <taxon>Bacteria</taxon>
        <taxon>Pseudomonadati</taxon>
        <taxon>Pseudomonadota</taxon>
        <taxon>Alphaproteobacteria</taxon>
        <taxon>Acetobacterales</taxon>
        <taxon>Acetobacteraceae</taxon>
        <taxon>Neoroseomonas</taxon>
    </lineage>
</organism>
<proteinExistence type="predicted"/>
<gene>
    <name evidence="1" type="ORF">GXW76_23060</name>
</gene>
<sequence length="85" mass="9191">MRDLVFVLLIAGPALADGGEPVARVTTDSREYCTELAERLATLPASRAEPARSIAEEGLRLCETGYPRLGVAKLRRAIRVARPGE</sequence>
<comment type="caution">
    <text evidence="1">The sequence shown here is derived from an EMBL/GenBank/DDBJ whole genome shotgun (WGS) entry which is preliminary data.</text>
</comment>
<evidence type="ECO:0000313" key="2">
    <source>
        <dbReference type="Proteomes" id="UP001138751"/>
    </source>
</evidence>
<dbReference type="EMBL" id="JAAEDM010000110">
    <property type="protein sequence ID" value="MBR0674070.1"/>
    <property type="molecule type" value="Genomic_DNA"/>
</dbReference>
<dbReference type="Proteomes" id="UP001138751">
    <property type="component" value="Unassembled WGS sequence"/>
</dbReference>
<name>A0A9X9X3U1_9PROT</name>
<keyword evidence="2" id="KW-1185">Reference proteome</keyword>
<dbReference type="AlphaFoldDB" id="A0A9X9X3U1"/>